<reference evidence="1 2" key="1">
    <citation type="journal article" date="2012" name="J. Bacteriol.">
        <title>Draft genome of Streptomyces tsukubaensis NRRL 18488, the producer of the clinically important immunosuppressant tacrolimus (FK506).</title>
        <authorList>
            <person name="Barreiro C."/>
            <person name="Prieto C."/>
            <person name="Sola-Landa A."/>
            <person name="Solera E."/>
            <person name="Martinez-Castro M."/>
            <person name="Perez-Redondo R."/>
            <person name="Garcia-Estrada C."/>
            <person name="Aparicio J.F."/>
            <person name="Fernandez-Martinez L.T."/>
            <person name="Santos-Aberturas J."/>
            <person name="Salehi-Najafabadi Z."/>
            <person name="Rodriguez-Garcia A."/>
            <person name="Tauch A."/>
            <person name="Martin J.F."/>
        </authorList>
    </citation>
    <scope>NUCLEOTIDE SEQUENCE [LARGE SCALE GENOMIC DNA]</scope>
    <source>
        <strain evidence="2">DSM 42081 / NBRC 108919 / NRRL 18488 / 9993</strain>
    </source>
</reference>
<proteinExistence type="predicted"/>
<evidence type="ECO:0000313" key="1">
    <source>
        <dbReference type="EMBL" id="QKM69264.1"/>
    </source>
</evidence>
<sequence length="102" mass="11152">MRELEPQAVQLLNLAQEVCRVRHGRMVTPQDIVFAYVVRQLTPPDESPGYAAQDSASPEHVLLGPEVHAVLTLETDEPVVLGELVDLAAAHSKELIGYLGIE</sequence>
<dbReference type="EMBL" id="CP029159">
    <property type="protein sequence ID" value="QKM69264.1"/>
    <property type="molecule type" value="Genomic_DNA"/>
</dbReference>
<evidence type="ECO:0000313" key="2">
    <source>
        <dbReference type="Proteomes" id="UP000005940"/>
    </source>
</evidence>
<name>I2N081_STRT9</name>
<accession>I2N081</accession>
<organism evidence="1 2">
    <name type="scientific">Streptomyces tsukubensis (strain DSM 42081 / NBRC 108919 / NRRL 18488 / 9993)</name>
    <dbReference type="NCBI Taxonomy" id="1114943"/>
    <lineage>
        <taxon>Bacteria</taxon>
        <taxon>Bacillati</taxon>
        <taxon>Actinomycetota</taxon>
        <taxon>Actinomycetes</taxon>
        <taxon>Kitasatosporales</taxon>
        <taxon>Streptomycetaceae</taxon>
        <taxon>Streptomyces</taxon>
    </lineage>
</organism>
<protein>
    <submittedName>
        <fullName evidence="1">Uncharacterized protein</fullName>
    </submittedName>
</protein>
<dbReference type="Proteomes" id="UP000005940">
    <property type="component" value="Chromosome"/>
</dbReference>
<dbReference type="RefSeq" id="WP_006348685.1">
    <property type="nucleotide sequence ID" value="NZ_CP029159.1"/>
</dbReference>
<keyword evidence="2" id="KW-1185">Reference proteome</keyword>
<gene>
    <name evidence="1" type="ORF">STSU_020940</name>
</gene>
<dbReference type="AlphaFoldDB" id="I2N081"/>